<dbReference type="AlphaFoldDB" id="A0A067QSW4"/>
<protein>
    <submittedName>
        <fullName evidence="1">Uncharacterized protein</fullName>
    </submittedName>
</protein>
<keyword evidence="2" id="KW-1185">Reference proteome</keyword>
<sequence length="81" mass="8568">MSLTARGSLSPSLISAPSPIALRLACCTSEWRAQIIFPPLASIETAGSSRPTFTMMLPSSNPNATLLKPLMQATVHTRSSP</sequence>
<organism evidence="1 2">
    <name type="scientific">Zootermopsis nevadensis</name>
    <name type="common">Dampwood termite</name>
    <dbReference type="NCBI Taxonomy" id="136037"/>
    <lineage>
        <taxon>Eukaryota</taxon>
        <taxon>Metazoa</taxon>
        <taxon>Ecdysozoa</taxon>
        <taxon>Arthropoda</taxon>
        <taxon>Hexapoda</taxon>
        <taxon>Insecta</taxon>
        <taxon>Pterygota</taxon>
        <taxon>Neoptera</taxon>
        <taxon>Polyneoptera</taxon>
        <taxon>Dictyoptera</taxon>
        <taxon>Blattodea</taxon>
        <taxon>Blattoidea</taxon>
        <taxon>Termitoidae</taxon>
        <taxon>Termopsidae</taxon>
        <taxon>Zootermopsis</taxon>
    </lineage>
</organism>
<gene>
    <name evidence="1" type="ORF">L798_01764</name>
</gene>
<evidence type="ECO:0000313" key="1">
    <source>
        <dbReference type="EMBL" id="KDR08552.1"/>
    </source>
</evidence>
<proteinExistence type="predicted"/>
<evidence type="ECO:0000313" key="2">
    <source>
        <dbReference type="Proteomes" id="UP000027135"/>
    </source>
</evidence>
<name>A0A067QSW4_ZOONE</name>
<dbReference type="EMBL" id="KK853320">
    <property type="protein sequence ID" value="KDR08552.1"/>
    <property type="molecule type" value="Genomic_DNA"/>
</dbReference>
<reference evidence="1 2" key="1">
    <citation type="journal article" date="2014" name="Nat. Commun.">
        <title>Molecular traces of alternative social organization in a termite genome.</title>
        <authorList>
            <person name="Terrapon N."/>
            <person name="Li C."/>
            <person name="Robertson H.M."/>
            <person name="Ji L."/>
            <person name="Meng X."/>
            <person name="Booth W."/>
            <person name="Chen Z."/>
            <person name="Childers C.P."/>
            <person name="Glastad K.M."/>
            <person name="Gokhale K."/>
            <person name="Gowin J."/>
            <person name="Gronenberg W."/>
            <person name="Hermansen R.A."/>
            <person name="Hu H."/>
            <person name="Hunt B.G."/>
            <person name="Huylmans A.K."/>
            <person name="Khalil S.M."/>
            <person name="Mitchell R.D."/>
            <person name="Munoz-Torres M.C."/>
            <person name="Mustard J.A."/>
            <person name="Pan H."/>
            <person name="Reese J.T."/>
            <person name="Scharf M.E."/>
            <person name="Sun F."/>
            <person name="Vogel H."/>
            <person name="Xiao J."/>
            <person name="Yang W."/>
            <person name="Yang Z."/>
            <person name="Yang Z."/>
            <person name="Zhou J."/>
            <person name="Zhu J."/>
            <person name="Brent C.S."/>
            <person name="Elsik C.G."/>
            <person name="Goodisman M.A."/>
            <person name="Liberles D.A."/>
            <person name="Roe R.M."/>
            <person name="Vargo E.L."/>
            <person name="Vilcinskas A."/>
            <person name="Wang J."/>
            <person name="Bornberg-Bauer E."/>
            <person name="Korb J."/>
            <person name="Zhang G."/>
            <person name="Liebig J."/>
        </authorList>
    </citation>
    <scope>NUCLEOTIDE SEQUENCE [LARGE SCALE GENOMIC DNA]</scope>
    <source>
        <tissue evidence="1">Whole organism</tissue>
    </source>
</reference>
<accession>A0A067QSW4</accession>
<dbReference type="Proteomes" id="UP000027135">
    <property type="component" value="Unassembled WGS sequence"/>
</dbReference>
<dbReference type="InParanoid" id="A0A067QSW4"/>